<feature type="compositionally biased region" description="Basic and acidic residues" evidence="1">
    <location>
        <begin position="285"/>
        <end position="295"/>
    </location>
</feature>
<dbReference type="EMBL" id="KQ986823">
    <property type="protein sequence ID" value="KZV58181.1"/>
    <property type="molecule type" value="Genomic_DNA"/>
</dbReference>
<keyword evidence="3" id="KW-1185">Reference proteome</keyword>
<dbReference type="Proteomes" id="UP000250235">
    <property type="component" value="Unassembled WGS sequence"/>
</dbReference>
<name>A0A2Z7DJH8_9LAMI</name>
<proteinExistence type="predicted"/>
<accession>A0A2Z7DJH8</accession>
<evidence type="ECO:0000313" key="2">
    <source>
        <dbReference type="EMBL" id="KZV58181.1"/>
    </source>
</evidence>
<organism evidence="2 3">
    <name type="scientific">Dorcoceras hygrometricum</name>
    <dbReference type="NCBI Taxonomy" id="472368"/>
    <lineage>
        <taxon>Eukaryota</taxon>
        <taxon>Viridiplantae</taxon>
        <taxon>Streptophyta</taxon>
        <taxon>Embryophyta</taxon>
        <taxon>Tracheophyta</taxon>
        <taxon>Spermatophyta</taxon>
        <taxon>Magnoliopsida</taxon>
        <taxon>eudicotyledons</taxon>
        <taxon>Gunneridae</taxon>
        <taxon>Pentapetalae</taxon>
        <taxon>asterids</taxon>
        <taxon>lamiids</taxon>
        <taxon>Lamiales</taxon>
        <taxon>Gesneriaceae</taxon>
        <taxon>Didymocarpoideae</taxon>
        <taxon>Trichosporeae</taxon>
        <taxon>Loxocarpinae</taxon>
        <taxon>Dorcoceras</taxon>
    </lineage>
</organism>
<protein>
    <submittedName>
        <fullName evidence="2">Uncharacterized protein</fullName>
    </submittedName>
</protein>
<reference evidence="2 3" key="1">
    <citation type="journal article" date="2015" name="Proc. Natl. Acad. Sci. U.S.A.">
        <title>The resurrection genome of Boea hygrometrica: A blueprint for survival of dehydration.</title>
        <authorList>
            <person name="Xiao L."/>
            <person name="Yang G."/>
            <person name="Zhang L."/>
            <person name="Yang X."/>
            <person name="Zhao S."/>
            <person name="Ji Z."/>
            <person name="Zhou Q."/>
            <person name="Hu M."/>
            <person name="Wang Y."/>
            <person name="Chen M."/>
            <person name="Xu Y."/>
            <person name="Jin H."/>
            <person name="Xiao X."/>
            <person name="Hu G."/>
            <person name="Bao F."/>
            <person name="Hu Y."/>
            <person name="Wan P."/>
            <person name="Li L."/>
            <person name="Deng X."/>
            <person name="Kuang T."/>
            <person name="Xiang C."/>
            <person name="Zhu J.K."/>
            <person name="Oliver M.J."/>
            <person name="He Y."/>
        </authorList>
    </citation>
    <scope>NUCLEOTIDE SEQUENCE [LARGE SCALE GENOMIC DNA]</scope>
    <source>
        <strain evidence="3">cv. XS01</strain>
    </source>
</reference>
<evidence type="ECO:0000313" key="3">
    <source>
        <dbReference type="Proteomes" id="UP000250235"/>
    </source>
</evidence>
<dbReference type="AlphaFoldDB" id="A0A2Z7DJH8"/>
<evidence type="ECO:0000256" key="1">
    <source>
        <dbReference type="SAM" id="MobiDB-lite"/>
    </source>
</evidence>
<sequence>MVGDVCIEVAQFFVSGKLLPVGSINFCRTLSVVEPVSNFGSRRQTVVTLGWSQLCTAFVQYSLFSGLSTDDIRSFFSTIAFERTVFRDVQIAQSSVSAIPSVQCSFASVDSPYVQLLLDQRPLSPSTTADSSMHFVEDDIQLEDDSAPDQFISTSSATAISASIAALRESFSNLFANQSRDSRKTNTALSKVMCTIDHVQKVFLDSLAKQNETFQGLFKRSRQEAQNDNNALSLALKAVRTQNDFDDKLSDIRNELLEFHVDTQGQLASLGTHLAELISFLTKGSDHKKREDSSSHHPQHPPDNQSRPDGGGGSSGIEQMNRAVLLEVVLGKAVEEVKVREEETVVVPQKEGDLVAAKFCQFYVSRERNTDVDQGLHNQTLVLIQQLDIYFSSQHISAVGYLF</sequence>
<gene>
    <name evidence="2" type="ORF">F511_35902</name>
</gene>
<feature type="region of interest" description="Disordered" evidence="1">
    <location>
        <begin position="285"/>
        <end position="317"/>
    </location>
</feature>